<dbReference type="PANTHER" id="PTHR14187">
    <property type="entry name" value="ALPHA KINASE/ELONGATION FACTOR 2 KINASE"/>
    <property type="match status" value="1"/>
</dbReference>
<dbReference type="OrthoDB" id="2963168at2759"/>
<feature type="transmembrane region" description="Helical" evidence="1">
    <location>
        <begin position="254"/>
        <end position="278"/>
    </location>
</feature>
<dbReference type="AlphaFoldDB" id="A0A8S3S1T4"/>
<feature type="transmembrane region" description="Helical" evidence="1">
    <location>
        <begin position="228"/>
        <end position="248"/>
    </location>
</feature>
<feature type="transmembrane region" description="Helical" evidence="1">
    <location>
        <begin position="170"/>
        <end position="192"/>
    </location>
</feature>
<reference evidence="2" key="1">
    <citation type="submission" date="2021-03" db="EMBL/GenBank/DDBJ databases">
        <authorList>
            <person name="Bekaert M."/>
        </authorList>
    </citation>
    <scope>NUCLEOTIDE SEQUENCE</scope>
</reference>
<comment type="caution">
    <text evidence="2">The sequence shown here is derived from an EMBL/GenBank/DDBJ whole genome shotgun (WGS) entry which is preliminary data.</text>
</comment>
<sequence>MSKQTSKKDEKDKVSEAIDAAKLFVAAIDFGTTYSGYAFSAKSGTADITVHERLLDDSLEEVLPPSGGNWGGKAIDKAYKRFLYSVFTKKGIKELKSEELEDYTTLCHEFEELNLLPILVRQRSNLVKKGEKETVKEKVRQRKQFCRKMSISGEIAGYTLLHILDVLYPLIIGYQALQIVVVVCCVMQMVIVKQNDAQQPTSFFARLKTKVFSTKEDIMKRNLEKLKVQRNMFGLVALFVIVEIYLLYQLYSYFVIGTSIFLFVYLAYFTILGIRLIMSNSDRESNNSDEKPAIRKKEAEQFMKDLHGAGQTLRLAVGVLIANILTAGDLLNSTLQTIITIVVLLWWIVDFNKK</sequence>
<keyword evidence="1" id="KW-0812">Transmembrane</keyword>
<protein>
    <submittedName>
        <fullName evidence="2">Uncharacterized protein</fullName>
    </submittedName>
</protein>
<proteinExistence type="predicted"/>
<keyword evidence="1" id="KW-1133">Transmembrane helix</keyword>
<feature type="transmembrane region" description="Helical" evidence="1">
    <location>
        <begin position="331"/>
        <end position="349"/>
    </location>
</feature>
<gene>
    <name evidence="2" type="ORF">MEDL_27113</name>
</gene>
<evidence type="ECO:0000313" key="2">
    <source>
        <dbReference type="EMBL" id="CAG2213172.1"/>
    </source>
</evidence>
<organism evidence="2 3">
    <name type="scientific">Mytilus edulis</name>
    <name type="common">Blue mussel</name>
    <dbReference type="NCBI Taxonomy" id="6550"/>
    <lineage>
        <taxon>Eukaryota</taxon>
        <taxon>Metazoa</taxon>
        <taxon>Spiralia</taxon>
        <taxon>Lophotrochozoa</taxon>
        <taxon>Mollusca</taxon>
        <taxon>Bivalvia</taxon>
        <taxon>Autobranchia</taxon>
        <taxon>Pteriomorphia</taxon>
        <taxon>Mytilida</taxon>
        <taxon>Mytiloidea</taxon>
        <taxon>Mytilidae</taxon>
        <taxon>Mytilinae</taxon>
        <taxon>Mytilus</taxon>
    </lineage>
</organism>
<evidence type="ECO:0000256" key="1">
    <source>
        <dbReference type="SAM" id="Phobius"/>
    </source>
</evidence>
<dbReference type="PANTHER" id="PTHR14187:SF5">
    <property type="entry name" value="HEAT SHOCK 70 KDA PROTEIN 12A"/>
    <property type="match status" value="1"/>
</dbReference>
<accession>A0A8S3S1T4</accession>
<keyword evidence="1" id="KW-0472">Membrane</keyword>
<evidence type="ECO:0000313" key="3">
    <source>
        <dbReference type="Proteomes" id="UP000683360"/>
    </source>
</evidence>
<dbReference type="EMBL" id="CAJPWZ010001339">
    <property type="protein sequence ID" value="CAG2213172.1"/>
    <property type="molecule type" value="Genomic_DNA"/>
</dbReference>
<name>A0A8S3S1T4_MYTED</name>
<dbReference type="Proteomes" id="UP000683360">
    <property type="component" value="Unassembled WGS sequence"/>
</dbReference>
<keyword evidence="3" id="KW-1185">Reference proteome</keyword>